<evidence type="ECO:0000256" key="3">
    <source>
        <dbReference type="ARBA" id="ARBA00022723"/>
    </source>
</evidence>
<accession>A0A5E8C1K2</accession>
<dbReference type="OrthoDB" id="787137at2759"/>
<dbReference type="GeneID" id="43584674"/>
<evidence type="ECO:0000256" key="5">
    <source>
        <dbReference type="ARBA" id="ARBA00022833"/>
    </source>
</evidence>
<feature type="region of interest" description="Disordered" evidence="11">
    <location>
        <begin position="526"/>
        <end position="552"/>
    </location>
</feature>
<organism evidence="13 14">
    <name type="scientific">Magnusiomyces paraingens</name>
    <dbReference type="NCBI Taxonomy" id="2606893"/>
    <lineage>
        <taxon>Eukaryota</taxon>
        <taxon>Fungi</taxon>
        <taxon>Dikarya</taxon>
        <taxon>Ascomycota</taxon>
        <taxon>Saccharomycotina</taxon>
        <taxon>Dipodascomycetes</taxon>
        <taxon>Dipodascales</taxon>
        <taxon>Dipodascaceae</taxon>
        <taxon>Magnusiomyces</taxon>
    </lineage>
</organism>
<dbReference type="GO" id="GO:0046972">
    <property type="term" value="F:histone H4K16 acetyltransferase activity"/>
    <property type="evidence" value="ECO:0007669"/>
    <property type="project" value="TreeGrafter"/>
</dbReference>
<evidence type="ECO:0000313" key="13">
    <source>
        <dbReference type="EMBL" id="VVT57769.1"/>
    </source>
</evidence>
<feature type="region of interest" description="Disordered" evidence="11">
    <location>
        <begin position="1"/>
        <end position="79"/>
    </location>
</feature>
<protein>
    <recommendedName>
        <fullName evidence="12">MYST-type HAT domain-containing protein</fullName>
    </recommendedName>
</protein>
<dbReference type="GO" id="GO:0005634">
    <property type="term" value="C:nucleus"/>
    <property type="evidence" value="ECO:0007669"/>
    <property type="project" value="UniProtKB-SubCell"/>
</dbReference>
<comment type="subcellular location">
    <subcellularLocation>
        <location evidence="1">Nucleus</location>
    </subcellularLocation>
</comment>
<feature type="compositionally biased region" description="Acidic residues" evidence="11">
    <location>
        <begin position="532"/>
        <end position="552"/>
    </location>
</feature>
<dbReference type="InterPro" id="IPR016181">
    <property type="entry name" value="Acyl_CoA_acyltransferase"/>
</dbReference>
<dbReference type="AlphaFoldDB" id="A0A5E8C1K2"/>
<evidence type="ECO:0000256" key="7">
    <source>
        <dbReference type="ARBA" id="ARBA00023163"/>
    </source>
</evidence>
<evidence type="ECO:0000256" key="2">
    <source>
        <dbReference type="ARBA" id="ARBA00022679"/>
    </source>
</evidence>
<name>A0A5E8C1K2_9ASCO</name>
<keyword evidence="8" id="KW-0539">Nucleus</keyword>
<dbReference type="PROSITE" id="PS51726">
    <property type="entry name" value="MYST_HAT"/>
    <property type="match status" value="1"/>
</dbReference>
<evidence type="ECO:0000256" key="8">
    <source>
        <dbReference type="ARBA" id="ARBA00023242"/>
    </source>
</evidence>
<keyword evidence="7" id="KW-0804">Transcription</keyword>
<feature type="compositionally biased region" description="Polar residues" evidence="11">
    <location>
        <begin position="9"/>
        <end position="18"/>
    </location>
</feature>
<dbReference type="RefSeq" id="XP_031856465.1">
    <property type="nucleotide sequence ID" value="XM_032000574.1"/>
</dbReference>
<keyword evidence="2" id="KW-0808">Transferase</keyword>
<feature type="active site" description="Proton donor/acceptor" evidence="10">
    <location>
        <position position="379"/>
    </location>
</feature>
<evidence type="ECO:0000256" key="9">
    <source>
        <dbReference type="ARBA" id="ARBA00023315"/>
    </source>
</evidence>
<dbReference type="InterPro" id="IPR002717">
    <property type="entry name" value="HAT_MYST-type"/>
</dbReference>
<evidence type="ECO:0000256" key="1">
    <source>
        <dbReference type="ARBA" id="ARBA00004123"/>
    </source>
</evidence>
<keyword evidence="4" id="KW-0863">Zinc-finger</keyword>
<gene>
    <name evidence="13" type="ORF">SAPINGB_P005860</name>
</gene>
<dbReference type="GO" id="GO:0035267">
    <property type="term" value="C:NuA4 histone acetyltransferase complex"/>
    <property type="evidence" value="ECO:0007669"/>
    <property type="project" value="TreeGrafter"/>
</dbReference>
<dbReference type="EMBL" id="CABVLU010000005">
    <property type="protein sequence ID" value="VVT57769.1"/>
    <property type="molecule type" value="Genomic_DNA"/>
</dbReference>
<dbReference type="Pfam" id="PF01853">
    <property type="entry name" value="MOZ_SAS"/>
    <property type="match status" value="2"/>
</dbReference>
<keyword evidence="5" id="KW-0862">Zinc</keyword>
<dbReference type="PANTHER" id="PTHR10615">
    <property type="entry name" value="HISTONE ACETYLTRANSFERASE"/>
    <property type="match status" value="1"/>
</dbReference>
<reference evidence="13 14" key="1">
    <citation type="submission" date="2019-09" db="EMBL/GenBank/DDBJ databases">
        <authorList>
            <person name="Brejova B."/>
        </authorList>
    </citation>
    <scope>NUCLEOTIDE SEQUENCE [LARGE SCALE GENOMIC DNA]</scope>
</reference>
<dbReference type="Gene3D" id="3.40.630.30">
    <property type="match status" value="1"/>
</dbReference>
<dbReference type="SUPFAM" id="SSF55729">
    <property type="entry name" value="Acyl-CoA N-acyltransferases (Nat)"/>
    <property type="match status" value="1"/>
</dbReference>
<dbReference type="GO" id="GO:0008270">
    <property type="term" value="F:zinc ion binding"/>
    <property type="evidence" value="ECO:0007669"/>
    <property type="project" value="UniProtKB-KW"/>
</dbReference>
<dbReference type="GO" id="GO:0006355">
    <property type="term" value="P:regulation of DNA-templated transcription"/>
    <property type="evidence" value="ECO:0007669"/>
    <property type="project" value="InterPro"/>
</dbReference>
<evidence type="ECO:0000256" key="4">
    <source>
        <dbReference type="ARBA" id="ARBA00022771"/>
    </source>
</evidence>
<evidence type="ECO:0000256" key="11">
    <source>
        <dbReference type="SAM" id="MobiDB-lite"/>
    </source>
</evidence>
<keyword evidence="6" id="KW-0805">Transcription regulation</keyword>
<keyword evidence="3" id="KW-0479">Metal-binding</keyword>
<keyword evidence="14" id="KW-1185">Reference proteome</keyword>
<feature type="domain" description="MYST-type HAT" evidence="12">
    <location>
        <begin position="79"/>
        <end position="476"/>
    </location>
</feature>
<sequence length="552" mass="62413">MSGEETILNDFSTTQPQRNKSKKAIPHKDQHNGASEKTSKPGKRRRREEEALLDAAETPKGGPKGNDSNGSEDDERELNLRPNIRNVVYCNFKFSPWYRSPRYFDESAPSGVLHCSTSLHLTKQQVKSAHTKEIQAIRQANTKRAKSNSSAEEDQDVNQAALASTAPATEPIKNGIPDSDDGVLIDTLYVCDTCFKYTSVAKEMAIHVPKCQYRTQLPGRVVYDSPYYQIRKIDGARHLLYAQCLSLFAKLFLDHKSICYALETFDFYILTTSIANIEGVNEFASNPKNGIPQSEKVPIKRQSPRNIDQQVSTGSRDVSLPLSAQRVLGFFSKEKVSWDSYNLACITIFPPFQKRGLGKLLIEYSYYLSRKSRLIGTPERPLSSEGLLTYLKYWSNSISMFIATKYHEHQTSGSTKEFQLSINNISQGTYISGADIMNALTNMGALVYDDGNDERKARKSSPGNDDVVEVETTIKPVRIDLDCVLAWFEQYKKKPSLVPMYIEYCIIRKKLRETKPEVKPIPTPTLRQVLYYDDDDDDESLGEISDSDDDEY</sequence>
<dbReference type="PANTHER" id="PTHR10615:SF219">
    <property type="entry name" value="HISTONE ACETYLTRANSFERASE KAT5"/>
    <property type="match status" value="1"/>
</dbReference>
<keyword evidence="9" id="KW-0012">Acyltransferase</keyword>
<dbReference type="InterPro" id="IPR050603">
    <property type="entry name" value="MYST_HAT"/>
</dbReference>
<dbReference type="Proteomes" id="UP000398389">
    <property type="component" value="Unassembled WGS sequence"/>
</dbReference>
<evidence type="ECO:0000259" key="12">
    <source>
        <dbReference type="PROSITE" id="PS51726"/>
    </source>
</evidence>
<proteinExistence type="predicted"/>
<evidence type="ECO:0000313" key="14">
    <source>
        <dbReference type="Proteomes" id="UP000398389"/>
    </source>
</evidence>
<evidence type="ECO:0000256" key="6">
    <source>
        <dbReference type="ARBA" id="ARBA00023015"/>
    </source>
</evidence>
<evidence type="ECO:0000256" key="10">
    <source>
        <dbReference type="PIRSR" id="PIRSR602717-51"/>
    </source>
</evidence>
<dbReference type="Gene3D" id="3.30.60.60">
    <property type="entry name" value="N-acetyl transferase-like"/>
    <property type="match status" value="1"/>
</dbReference>